<dbReference type="InterPro" id="IPR041018">
    <property type="entry name" value="ADPRTs_Tse2"/>
</dbReference>
<dbReference type="RefSeq" id="WP_202999383.1">
    <property type="nucleotide sequence ID" value="NZ_JADWYU010000098.1"/>
</dbReference>
<feature type="region of interest" description="Disordered" evidence="1">
    <location>
        <begin position="1244"/>
        <end position="1284"/>
    </location>
</feature>
<dbReference type="SUPFAM" id="SSF69304">
    <property type="entry name" value="Tricorn protease N-terminal domain"/>
    <property type="match status" value="1"/>
</dbReference>
<feature type="compositionally biased region" description="Acidic residues" evidence="1">
    <location>
        <begin position="1267"/>
        <end position="1276"/>
    </location>
</feature>
<dbReference type="Proteomes" id="UP000604475">
    <property type="component" value="Unassembled WGS sequence"/>
</dbReference>
<dbReference type="InterPro" id="IPR045351">
    <property type="entry name" value="DUF6531"/>
</dbReference>
<dbReference type="Gene3D" id="2.180.10.10">
    <property type="entry name" value="RHS repeat-associated core"/>
    <property type="match status" value="3"/>
</dbReference>
<dbReference type="Pfam" id="PF18648">
    <property type="entry name" value="ADPRTs_Tse2"/>
    <property type="match status" value="1"/>
</dbReference>
<reference evidence="4" key="1">
    <citation type="submission" date="2020-12" db="EMBL/GenBank/DDBJ databases">
        <title>Genomic characterization of non-nitrogen-fixing Frankia strains.</title>
        <authorList>
            <person name="Carlos-Shanley C."/>
            <person name="Guerra T."/>
            <person name="Hahn D."/>
        </authorList>
    </citation>
    <scope>NUCLEOTIDE SEQUENCE</scope>
    <source>
        <strain evidence="4">CN6</strain>
    </source>
</reference>
<evidence type="ECO:0000259" key="2">
    <source>
        <dbReference type="Pfam" id="PF18648"/>
    </source>
</evidence>
<dbReference type="EMBL" id="JAEACQ010000161">
    <property type="protein sequence ID" value="MBL7627561.1"/>
    <property type="molecule type" value="Genomic_DNA"/>
</dbReference>
<evidence type="ECO:0000313" key="4">
    <source>
        <dbReference type="EMBL" id="MBL7627561.1"/>
    </source>
</evidence>
<dbReference type="PANTHER" id="PTHR32305:SF15">
    <property type="entry name" value="PROTEIN RHSA-RELATED"/>
    <property type="match status" value="1"/>
</dbReference>
<accession>A0A937R8X7</accession>
<dbReference type="PANTHER" id="PTHR32305">
    <property type="match status" value="1"/>
</dbReference>
<evidence type="ECO:0000256" key="1">
    <source>
        <dbReference type="SAM" id="MobiDB-lite"/>
    </source>
</evidence>
<evidence type="ECO:0000259" key="3">
    <source>
        <dbReference type="Pfam" id="PF20148"/>
    </source>
</evidence>
<dbReference type="NCBIfam" id="TIGR03696">
    <property type="entry name" value="Rhs_assc_core"/>
    <property type="match status" value="1"/>
</dbReference>
<feature type="region of interest" description="Disordered" evidence="1">
    <location>
        <begin position="1102"/>
        <end position="1126"/>
    </location>
</feature>
<keyword evidence="5" id="KW-1185">Reference proteome</keyword>
<dbReference type="Pfam" id="PF20148">
    <property type="entry name" value="DUF6531"/>
    <property type="match status" value="1"/>
</dbReference>
<dbReference type="Pfam" id="PF05593">
    <property type="entry name" value="RHS_repeat"/>
    <property type="match status" value="10"/>
</dbReference>
<gene>
    <name evidence="4" type="ORF">I7412_10335</name>
</gene>
<evidence type="ECO:0000313" key="5">
    <source>
        <dbReference type="Proteomes" id="UP000604475"/>
    </source>
</evidence>
<feature type="compositionally biased region" description="Gly residues" evidence="1">
    <location>
        <begin position="1160"/>
        <end position="1177"/>
    </location>
</feature>
<feature type="domain" description="DUF6531" evidence="3">
    <location>
        <begin position="379"/>
        <end position="450"/>
    </location>
</feature>
<comment type="caution">
    <text evidence="4">The sequence shown here is derived from an EMBL/GenBank/DDBJ whole genome shotgun (WGS) entry which is preliminary data.</text>
</comment>
<dbReference type="InterPro" id="IPR050708">
    <property type="entry name" value="T6SS_VgrG/RHS"/>
</dbReference>
<dbReference type="InterPro" id="IPR006530">
    <property type="entry name" value="YD"/>
</dbReference>
<protein>
    <submittedName>
        <fullName evidence="4">Type IV secretion protein Rhs</fullName>
    </submittedName>
</protein>
<organism evidence="4 5">
    <name type="scientific">Frankia nepalensis</name>
    <dbReference type="NCBI Taxonomy" id="1836974"/>
    <lineage>
        <taxon>Bacteria</taxon>
        <taxon>Bacillati</taxon>
        <taxon>Actinomycetota</taxon>
        <taxon>Actinomycetes</taxon>
        <taxon>Frankiales</taxon>
        <taxon>Frankiaceae</taxon>
        <taxon>Frankia</taxon>
    </lineage>
</organism>
<dbReference type="NCBIfam" id="TIGR01643">
    <property type="entry name" value="YD_repeat_2x"/>
    <property type="match status" value="10"/>
</dbReference>
<feature type="domain" description="Tse2 ADP-ribosyltransferase toxin" evidence="2">
    <location>
        <begin position="1586"/>
        <end position="1669"/>
    </location>
</feature>
<proteinExistence type="predicted"/>
<name>A0A937R8X7_9ACTN</name>
<feature type="compositionally biased region" description="Low complexity" evidence="1">
    <location>
        <begin position="1250"/>
        <end position="1260"/>
    </location>
</feature>
<dbReference type="InterPro" id="IPR031325">
    <property type="entry name" value="RHS_repeat"/>
</dbReference>
<sequence length="1677" mass="178149">MSSDWEVLGLTADPTPGDPEAVRALATRLGGHATTAENGTTRLRAVAAGGGELGMQGDYAPGYREALDDLPDQLAKLARAYRGAGTALAGYATTLTEAKIKSGAALRQGLDAQTRYRGAVSRVEALLPPDRVPLLWPNDELNPVSIAQATSGLPTPGLAEQAQVIAREGQEARRDRTLAARLAAEAKTLRDGAATTCAHGIDDALKDSGIKNRPWWKKAWDFASTPFRSWDDFVKLCSDVALVVGVVAIFVSGPAGWVLGAIVLGASAVVLADTLRRYARGQASLGQLALAGLGVIPGVKGLSTAGKGLGAASRAVRTGQGAKTIFGSLRASAALGRQGLRDIATALPHGIKATNAARGPLQKAKYFSKASWCRLGGRDPVDMASGQMILPQADVELPGVLGWSLRRTYQSAYTAGRWFGLGWSSTLDPRLEVDDEGVAYTAEDGVVLAFEHPEPGGPAVLPASGPRLELALDEAGAYTIVDGAAGLALRFAVPAAGQRGVALPLAAITDRAGNTVDFGYDTEGDLAQISHSGGYQLDIETRGHLVTAVSTVAVGDEPARELVRYRYDPAGRLTGVVNSSGAALRFDYDDDGRITRWLDRNGTEYRYTYDALGRVVRTAGSAGILDGTIEYDDERLVTRETNSLGHTIEHHFTENLRPRRQVDPLGRVTSFAWDWFDNRTAVTDPLGRTVRYSYDEAGNVVEVTRPDGQRIATRWNGQRRPVTTVDADGARWEREYDERGGLTAVVDPTGARTELTYDGRGRLMAVTDPLGGLTQVETDAAGLPVAVIDPLGAVTSYERDTLGRVVAVIDPIGGVTRYAWTPESRLAARTLPGGATDRYRYDPEGNLVEHVDAAGLVTRTEVTHFDLPAARVGPDGARLAFAYDTELRLTSVTNPQGLAWSYEYDAAGQLVAETDFNGRTLRYQHDAAGQLTQRTNGAGETVTFTRDALGNIVEKHGPDGVTTFAYDAAGRILRATGPDTRVTFERDAAGRVVAETVDGRRVTSEYDALGRRVRRTTPSGAVSEWEHDEASRPLALRTAGRVLRFTHDAAGRELERVVEAAALAGRSDAGERGVTLLQTWDADHQLLSQTVTAGVASLTAMPGLPGTPGGPGLPGSANPRGGAGLPGGASLSDVAGLSGGAGLSDVAGLSGGASLSGVAGLPGGGPPRGGSPAGGTGALAARQPAAARLLQRRDFSYSADGYVTEIDDLVGGLRRFDLDPMRRVVAVSGADWHERYAYDAAGNLADASWPTPGTPTGQTGVARETREDGEDGEDGPDERGTREYAGTLIRRAGAVRYEHDAQGRVTLRQRKRLSGKPRTWRYSWDADDRLTTVTTPDGTVWRYRYDPFGRRVAKQRLDAAGAVAEQTAFTWDGAVLAEQHHTIGAGPDAAAPGMAEIGTAEIGTADPGAPGARTTGDAEPEIITWDWEPGTFRPLTQTTRRAATTDADQAWFDAQFHAIVTDLVGTPTDLVDPDTGHLAWHPRATLWGVTPPPAPGEPTCPLRFPGQYHDPESGLHYNYHRHYDPTTARYESPDPLGLEPSPNPQAYVLNPLSWLDPFGLEGCKDLLHAFGNTKGPRPPRTSDLDIGPDGMLVPQRPPAPMGASTFGDPAQAPLSGHYHSIPADTPMPPGLAVVRDGVDVGGPHLPTHATIYPTEPMTPETFTERFTSLPWQHAGKK</sequence>
<feature type="region of interest" description="Disordered" evidence="1">
    <location>
        <begin position="1160"/>
        <end position="1179"/>
    </location>
</feature>
<dbReference type="InterPro" id="IPR022385">
    <property type="entry name" value="Rhs_assc_core"/>
</dbReference>